<gene>
    <name evidence="6" type="ORF">A5677_05240</name>
</gene>
<dbReference type="PANTHER" id="PTHR42847">
    <property type="entry name" value="ALKANESULFONATE MONOOXYGENASE"/>
    <property type="match status" value="1"/>
</dbReference>
<dbReference type="InterPro" id="IPR036661">
    <property type="entry name" value="Luciferase-like_sf"/>
</dbReference>
<comment type="caution">
    <text evidence="6">The sequence shown here is derived from an EMBL/GenBank/DDBJ whole genome shotgun (WGS) entry which is preliminary data.</text>
</comment>
<dbReference type="AlphaFoldDB" id="A0A1B9CSL4"/>
<dbReference type="GO" id="GO:0046306">
    <property type="term" value="P:alkanesulfonate catabolic process"/>
    <property type="evidence" value="ECO:0007669"/>
    <property type="project" value="TreeGrafter"/>
</dbReference>
<sequence length="293" mass="30988">MKVSVVAPVGDGVTADPEWMAAFALHLERCGFESVVVVEHTVLVTRYDSVYPYDSSGRVGLAADCPIPDPLDLLAFLAGRTTTLGLATGVLVLPNHHPVVLAKRAATVDALSGGRLRLCVGVGWLREELEACGADFDSRGRRADEQVAVLRTLWADQPHGASHHGEFFTFDNVMCYPKPVAGERLPVHIGGHSRAAARRAGRLGDGFQPLGVTGPELAELISVMRDEASAAGRDPATLEVSLGHAVTKIDADRAGALADQGADRLVLAMPATTDIEQAKDMLSACAQRLSLVS</sequence>
<keyword evidence="3" id="KW-0560">Oxidoreductase</keyword>
<feature type="domain" description="Luciferase-like" evidence="5">
    <location>
        <begin position="15"/>
        <end position="266"/>
    </location>
</feature>
<evidence type="ECO:0000256" key="3">
    <source>
        <dbReference type="ARBA" id="ARBA00023002"/>
    </source>
</evidence>
<dbReference type="SUPFAM" id="SSF51679">
    <property type="entry name" value="Bacterial luciferase-like"/>
    <property type="match status" value="1"/>
</dbReference>
<organism evidence="6 7">
    <name type="scientific">Mycobacterium malmoense</name>
    <dbReference type="NCBI Taxonomy" id="1780"/>
    <lineage>
        <taxon>Bacteria</taxon>
        <taxon>Bacillati</taxon>
        <taxon>Actinomycetota</taxon>
        <taxon>Actinomycetes</taxon>
        <taxon>Mycobacteriales</taxon>
        <taxon>Mycobacteriaceae</taxon>
        <taxon>Mycobacterium</taxon>
    </lineage>
</organism>
<dbReference type="RefSeq" id="WP_065483541.1">
    <property type="nucleotide sequence ID" value="NZ_MBEE01000232.1"/>
</dbReference>
<evidence type="ECO:0000313" key="6">
    <source>
        <dbReference type="EMBL" id="OCB45540.1"/>
    </source>
</evidence>
<dbReference type="InterPro" id="IPR050172">
    <property type="entry name" value="SsuD_RutA_monooxygenase"/>
</dbReference>
<dbReference type="Proteomes" id="UP000092683">
    <property type="component" value="Unassembled WGS sequence"/>
</dbReference>
<keyword evidence="4" id="KW-0503">Monooxygenase</keyword>
<name>A0A1B9CSL4_MYCMA</name>
<dbReference type="NCBIfam" id="TIGR03619">
    <property type="entry name" value="F420_Rv2161c"/>
    <property type="match status" value="1"/>
</dbReference>
<keyword evidence="2" id="KW-0288">FMN</keyword>
<dbReference type="Gene3D" id="3.20.20.30">
    <property type="entry name" value="Luciferase-like domain"/>
    <property type="match status" value="1"/>
</dbReference>
<dbReference type="GO" id="GO:0008726">
    <property type="term" value="F:alkanesulfonate monooxygenase activity"/>
    <property type="evidence" value="ECO:0007669"/>
    <property type="project" value="TreeGrafter"/>
</dbReference>
<evidence type="ECO:0000256" key="1">
    <source>
        <dbReference type="ARBA" id="ARBA00022630"/>
    </source>
</evidence>
<dbReference type="PANTHER" id="PTHR42847:SF4">
    <property type="entry name" value="ALKANESULFONATE MONOOXYGENASE-RELATED"/>
    <property type="match status" value="1"/>
</dbReference>
<keyword evidence="1" id="KW-0285">Flavoprotein</keyword>
<dbReference type="InterPro" id="IPR019921">
    <property type="entry name" value="Lucif-like_OxRdtase_Rv2161c"/>
</dbReference>
<dbReference type="Pfam" id="PF00296">
    <property type="entry name" value="Bac_luciferase"/>
    <property type="match status" value="1"/>
</dbReference>
<dbReference type="InterPro" id="IPR011251">
    <property type="entry name" value="Luciferase-like_dom"/>
</dbReference>
<proteinExistence type="predicted"/>
<accession>A0A1B9CSL4</accession>
<evidence type="ECO:0000256" key="4">
    <source>
        <dbReference type="ARBA" id="ARBA00023033"/>
    </source>
</evidence>
<evidence type="ECO:0000259" key="5">
    <source>
        <dbReference type="Pfam" id="PF00296"/>
    </source>
</evidence>
<evidence type="ECO:0000313" key="7">
    <source>
        <dbReference type="Proteomes" id="UP000092683"/>
    </source>
</evidence>
<reference evidence="6 7" key="1">
    <citation type="submission" date="2016-06" db="EMBL/GenBank/DDBJ databases">
        <authorList>
            <person name="Kjaerup R.B."/>
            <person name="Dalgaard T.S."/>
            <person name="Juul-Madsen H.R."/>
        </authorList>
    </citation>
    <scope>NUCLEOTIDE SEQUENCE [LARGE SCALE GENOMIC DNA]</scope>
    <source>
        <strain evidence="6 7">E3012</strain>
    </source>
</reference>
<protein>
    <submittedName>
        <fullName evidence="6">LLM class F420-dependent oxidoreductase</fullName>
    </submittedName>
</protein>
<dbReference type="OrthoDB" id="3206024at2"/>
<dbReference type="EMBL" id="MBEE01000232">
    <property type="protein sequence ID" value="OCB45540.1"/>
    <property type="molecule type" value="Genomic_DNA"/>
</dbReference>
<evidence type="ECO:0000256" key="2">
    <source>
        <dbReference type="ARBA" id="ARBA00022643"/>
    </source>
</evidence>